<proteinExistence type="inferred from homology"/>
<dbReference type="InterPro" id="IPR018063">
    <property type="entry name" value="SAM_MeTrfase_RsmI_CS"/>
</dbReference>
<accession>E6U403</accession>
<sequence>MAGTLYLVGTPIGNLGDFSPRAVQTLSEVDFIAAEDTRVTLRLLNHFSIKKPLLSYYEHNKRARGGEILRRLEAGENCALVSDAGMPAISDPGEDMAALCAEHGIPVTVVPGPCAAITALTLSGLPAGRFCFEGFLSTGKKSRREHLAALAGEERTMIFYEAPHKLRATLADLRAAFGDERRVVLARELTKLHEEVQRMTLAEADAYYAQNNPRGEYVLLVAGCPPAPEEPAEGGMERARELAAAYMEQGLPRVDAVKRAAKETGVLRSELYKAVL</sequence>
<evidence type="ECO:0000256" key="3">
    <source>
        <dbReference type="ARBA" id="ARBA00022603"/>
    </source>
</evidence>
<dbReference type="STRING" id="663278.Ethha_2166"/>
<keyword evidence="5 6" id="KW-0949">S-adenosyl-L-methionine</keyword>
<evidence type="ECO:0000259" key="7">
    <source>
        <dbReference type="Pfam" id="PF00590"/>
    </source>
</evidence>
<dbReference type="Gene3D" id="3.40.1010.10">
    <property type="entry name" value="Cobalt-precorrin-4 Transmethylase, Domain 1"/>
    <property type="match status" value="1"/>
</dbReference>
<dbReference type="NCBIfam" id="TIGR00096">
    <property type="entry name" value="16S rRNA (cytidine(1402)-2'-O)-methyltransferase"/>
    <property type="match status" value="1"/>
</dbReference>
<reference evidence="8 9" key="1">
    <citation type="submission" date="2010-12" db="EMBL/GenBank/DDBJ databases">
        <title>Complete sequence of Ethanoligenens harbinense YUAN-3.</title>
        <authorList>
            <person name="Lucas S."/>
            <person name="Copeland A."/>
            <person name="Lapidus A."/>
            <person name="Cheng J.-F."/>
            <person name="Bruce D."/>
            <person name="Goodwin L."/>
            <person name="Pitluck S."/>
            <person name="Chertkov O."/>
            <person name="Misra M."/>
            <person name="Detter J.C."/>
            <person name="Han C."/>
            <person name="Tapia R."/>
            <person name="Land M."/>
            <person name="Hauser L."/>
            <person name="Jeffries C."/>
            <person name="Kyrpides N."/>
            <person name="Ivanova N."/>
            <person name="Mikhailova N."/>
            <person name="Wang A."/>
            <person name="Mouttaki H."/>
            <person name="He Z."/>
            <person name="Zhou J."/>
            <person name="Hemme C.L."/>
            <person name="Woyke T."/>
        </authorList>
    </citation>
    <scope>NUCLEOTIDE SEQUENCE [LARGE SCALE GENOMIC DNA]</scope>
    <source>
        <strain evidence="9">DSM 18485 / JCM 12961 / CGMCC 1.5033 / YUAN-3</strain>
    </source>
</reference>
<dbReference type="FunFam" id="3.40.1010.10:FF:000007">
    <property type="entry name" value="Ribosomal RNA small subunit methyltransferase I"/>
    <property type="match status" value="1"/>
</dbReference>
<evidence type="ECO:0000313" key="8">
    <source>
        <dbReference type="EMBL" id="ADU27683.1"/>
    </source>
</evidence>
<dbReference type="InterPro" id="IPR014776">
    <property type="entry name" value="4pyrrole_Mease_sub2"/>
</dbReference>
<comment type="function">
    <text evidence="6">Catalyzes the 2'-O-methylation of the ribose of cytidine 1402 (C1402) in 16S rRNA.</text>
</comment>
<dbReference type="GO" id="GO:0070677">
    <property type="term" value="F:rRNA (cytosine-2'-O-)-methyltransferase activity"/>
    <property type="evidence" value="ECO:0007669"/>
    <property type="project" value="UniProtKB-UniRule"/>
</dbReference>
<comment type="similarity">
    <text evidence="6">Belongs to the methyltransferase superfamily. RsmI family.</text>
</comment>
<keyword evidence="2 6" id="KW-0698">rRNA processing</keyword>
<dbReference type="EC" id="2.1.1.198" evidence="6"/>
<dbReference type="EMBL" id="CP002400">
    <property type="protein sequence ID" value="ADU27683.1"/>
    <property type="molecule type" value="Genomic_DNA"/>
</dbReference>
<dbReference type="InterPro" id="IPR000878">
    <property type="entry name" value="4pyrrol_Mease"/>
</dbReference>
<dbReference type="InterPro" id="IPR014777">
    <property type="entry name" value="4pyrrole_Mease_sub1"/>
</dbReference>
<dbReference type="KEGG" id="eha:Ethha_2166"/>
<evidence type="ECO:0000256" key="2">
    <source>
        <dbReference type="ARBA" id="ARBA00022552"/>
    </source>
</evidence>
<dbReference type="RefSeq" id="WP_013486031.1">
    <property type="nucleotide sequence ID" value="NC_014828.1"/>
</dbReference>
<dbReference type="FunFam" id="3.30.950.10:FF:000002">
    <property type="entry name" value="Ribosomal RNA small subunit methyltransferase I"/>
    <property type="match status" value="1"/>
</dbReference>
<dbReference type="GO" id="GO:0005737">
    <property type="term" value="C:cytoplasm"/>
    <property type="evidence" value="ECO:0007669"/>
    <property type="project" value="UniProtKB-SubCell"/>
</dbReference>
<dbReference type="CDD" id="cd11648">
    <property type="entry name" value="RsmI"/>
    <property type="match status" value="1"/>
</dbReference>
<keyword evidence="4 6" id="KW-0808">Transferase</keyword>
<evidence type="ECO:0000313" key="9">
    <source>
        <dbReference type="Proteomes" id="UP000001551"/>
    </source>
</evidence>
<protein>
    <recommendedName>
        <fullName evidence="6">Ribosomal RNA small subunit methyltransferase I</fullName>
        <ecNumber evidence="6">2.1.1.198</ecNumber>
    </recommendedName>
    <alternativeName>
        <fullName evidence="6">16S rRNA 2'-O-ribose C1402 methyltransferase</fullName>
    </alternativeName>
    <alternativeName>
        <fullName evidence="6">rRNA (cytidine-2'-O-)-methyltransferase RsmI</fullName>
    </alternativeName>
</protein>
<dbReference type="Gene3D" id="3.30.950.10">
    <property type="entry name" value="Methyltransferase, Cobalt-precorrin-4 Transmethylase, Domain 2"/>
    <property type="match status" value="1"/>
</dbReference>
<dbReference type="Proteomes" id="UP000001551">
    <property type="component" value="Chromosome"/>
</dbReference>
<gene>
    <name evidence="6" type="primary">rsmI</name>
    <name evidence="8" type="ordered locus">Ethha_2166</name>
</gene>
<evidence type="ECO:0000256" key="5">
    <source>
        <dbReference type="ARBA" id="ARBA00022691"/>
    </source>
</evidence>
<dbReference type="SUPFAM" id="SSF53790">
    <property type="entry name" value="Tetrapyrrole methylase"/>
    <property type="match status" value="1"/>
</dbReference>
<dbReference type="PANTHER" id="PTHR46111">
    <property type="entry name" value="RIBOSOMAL RNA SMALL SUBUNIT METHYLTRANSFERASE I"/>
    <property type="match status" value="1"/>
</dbReference>
<comment type="catalytic activity">
    <reaction evidence="6">
        <text>cytidine(1402) in 16S rRNA + S-adenosyl-L-methionine = 2'-O-methylcytidine(1402) in 16S rRNA + S-adenosyl-L-homocysteine + H(+)</text>
        <dbReference type="Rhea" id="RHEA:42924"/>
        <dbReference type="Rhea" id="RHEA-COMP:10285"/>
        <dbReference type="Rhea" id="RHEA-COMP:10286"/>
        <dbReference type="ChEBI" id="CHEBI:15378"/>
        <dbReference type="ChEBI" id="CHEBI:57856"/>
        <dbReference type="ChEBI" id="CHEBI:59789"/>
        <dbReference type="ChEBI" id="CHEBI:74495"/>
        <dbReference type="ChEBI" id="CHEBI:82748"/>
        <dbReference type="EC" id="2.1.1.198"/>
    </reaction>
</comment>
<name>E6U403_ETHHY</name>
<evidence type="ECO:0000256" key="1">
    <source>
        <dbReference type="ARBA" id="ARBA00022490"/>
    </source>
</evidence>
<comment type="subcellular location">
    <subcellularLocation>
        <location evidence="6">Cytoplasm</location>
    </subcellularLocation>
</comment>
<dbReference type="PANTHER" id="PTHR46111:SF1">
    <property type="entry name" value="RIBOSOMAL RNA SMALL SUBUNIT METHYLTRANSFERASE I"/>
    <property type="match status" value="1"/>
</dbReference>
<evidence type="ECO:0000256" key="6">
    <source>
        <dbReference type="HAMAP-Rule" id="MF_01877"/>
    </source>
</evidence>
<dbReference type="InterPro" id="IPR008189">
    <property type="entry name" value="rRNA_ssu_MeTfrase_I"/>
</dbReference>
<feature type="domain" description="Tetrapyrrole methylase" evidence="7">
    <location>
        <begin position="4"/>
        <end position="204"/>
    </location>
</feature>
<dbReference type="PIRSF" id="PIRSF005917">
    <property type="entry name" value="MTase_YraL"/>
    <property type="match status" value="1"/>
</dbReference>
<keyword evidence="9" id="KW-1185">Reference proteome</keyword>
<dbReference type="Pfam" id="PF00590">
    <property type="entry name" value="TP_methylase"/>
    <property type="match status" value="1"/>
</dbReference>
<dbReference type="AlphaFoldDB" id="E6U403"/>
<dbReference type="InterPro" id="IPR035996">
    <property type="entry name" value="4pyrrol_Methylase_sf"/>
</dbReference>
<keyword evidence="3 6" id="KW-0489">Methyltransferase</keyword>
<dbReference type="eggNOG" id="COG0313">
    <property type="taxonomic scope" value="Bacteria"/>
</dbReference>
<evidence type="ECO:0000256" key="4">
    <source>
        <dbReference type="ARBA" id="ARBA00022679"/>
    </source>
</evidence>
<dbReference type="HOGENOM" id="CLU_044779_2_0_9"/>
<keyword evidence="1 6" id="KW-0963">Cytoplasm</keyword>
<organism evidence="8 9">
    <name type="scientific">Ethanoligenens harbinense (strain DSM 18485 / JCM 12961 / CGMCC 1.5033 / YUAN-3)</name>
    <dbReference type="NCBI Taxonomy" id="663278"/>
    <lineage>
        <taxon>Bacteria</taxon>
        <taxon>Bacillati</taxon>
        <taxon>Bacillota</taxon>
        <taxon>Clostridia</taxon>
        <taxon>Eubacteriales</taxon>
        <taxon>Oscillospiraceae</taxon>
        <taxon>Ethanoligenens</taxon>
    </lineage>
</organism>
<dbReference type="HAMAP" id="MF_01877">
    <property type="entry name" value="16SrRNA_methyltr_I"/>
    <property type="match status" value="1"/>
</dbReference>
<dbReference type="PROSITE" id="PS01296">
    <property type="entry name" value="RSMI"/>
    <property type="match status" value="1"/>
</dbReference>